<evidence type="ECO:0000313" key="3">
    <source>
        <dbReference type="Proteomes" id="UP000246352"/>
    </source>
</evidence>
<dbReference type="EMBL" id="QGTR01000002">
    <property type="protein sequence ID" value="PWW01746.1"/>
    <property type="molecule type" value="Genomic_DNA"/>
</dbReference>
<dbReference type="InterPro" id="IPR041374">
    <property type="entry name" value="BaeRF_family12"/>
</dbReference>
<gene>
    <name evidence="2" type="ORF">DFR52_102410</name>
</gene>
<accession>A0A317PLX5</accession>
<evidence type="ECO:0000256" key="1">
    <source>
        <dbReference type="SAM" id="MobiDB-lite"/>
    </source>
</evidence>
<protein>
    <submittedName>
        <fullName evidence="2">Protein required for attachment to host cells</fullName>
    </submittedName>
</protein>
<dbReference type="Pfam" id="PF18856">
    <property type="entry name" value="baeRF_family12"/>
    <property type="match status" value="1"/>
</dbReference>
<feature type="region of interest" description="Disordered" evidence="1">
    <location>
        <begin position="42"/>
        <end position="70"/>
    </location>
</feature>
<dbReference type="OrthoDB" id="9812459at2"/>
<organism evidence="2 3">
    <name type="scientific">Hoeflea marina</name>
    <dbReference type="NCBI Taxonomy" id="274592"/>
    <lineage>
        <taxon>Bacteria</taxon>
        <taxon>Pseudomonadati</taxon>
        <taxon>Pseudomonadota</taxon>
        <taxon>Alphaproteobacteria</taxon>
        <taxon>Hyphomicrobiales</taxon>
        <taxon>Rhizobiaceae</taxon>
        <taxon>Hoeflea</taxon>
    </lineage>
</organism>
<name>A0A317PLX5_9HYPH</name>
<sequence>MSGIRLKHKGWVVIADGGKALFLVNAGTPSEPALQVVGGLEQRNPSTAEQGVERPGRLSDGMGGSHRSAVQETDWHQLAKEDFARDIASMLEEHVQAGRFDQLIVVAPPSVLGAMRKELSDAVTGRIIAEINKDLTGHPVDKIEKLLFD</sequence>
<comment type="caution">
    <text evidence="2">The sequence shown here is derived from an EMBL/GenBank/DDBJ whole genome shotgun (WGS) entry which is preliminary data.</text>
</comment>
<dbReference type="Proteomes" id="UP000246352">
    <property type="component" value="Unassembled WGS sequence"/>
</dbReference>
<proteinExistence type="predicted"/>
<dbReference type="AlphaFoldDB" id="A0A317PLX5"/>
<reference evidence="2 3" key="1">
    <citation type="submission" date="2018-05" db="EMBL/GenBank/DDBJ databases">
        <title>Genomic Encyclopedia of Type Strains, Phase IV (KMG-IV): sequencing the most valuable type-strain genomes for metagenomic binning, comparative biology and taxonomic classification.</title>
        <authorList>
            <person name="Goeker M."/>
        </authorList>
    </citation>
    <scope>NUCLEOTIDE SEQUENCE [LARGE SCALE GENOMIC DNA]</scope>
    <source>
        <strain evidence="2 3">DSM 16791</strain>
    </source>
</reference>
<evidence type="ECO:0000313" key="2">
    <source>
        <dbReference type="EMBL" id="PWW01746.1"/>
    </source>
</evidence>
<keyword evidence="3" id="KW-1185">Reference proteome</keyword>